<dbReference type="Pfam" id="PF00501">
    <property type="entry name" value="AMP-binding"/>
    <property type="match status" value="2"/>
</dbReference>
<proteinExistence type="predicted"/>
<keyword evidence="1" id="KW-0596">Phosphopantetheine</keyword>
<comment type="caution">
    <text evidence="5">The sequence shown here is derived from an EMBL/GenBank/DDBJ whole genome shotgun (WGS) entry which is preliminary data.</text>
</comment>
<evidence type="ECO:0000256" key="3">
    <source>
        <dbReference type="ARBA" id="ARBA00022598"/>
    </source>
</evidence>
<dbReference type="OrthoDB" id="416786at2759"/>
<dbReference type="InterPro" id="IPR009081">
    <property type="entry name" value="PP-bd_ACP"/>
</dbReference>
<dbReference type="PROSITE" id="PS50075">
    <property type="entry name" value="CARRIER"/>
    <property type="match status" value="1"/>
</dbReference>
<accession>A0A9W8AQ94</accession>
<dbReference type="InterPro" id="IPR023213">
    <property type="entry name" value="CAT-like_dom_sf"/>
</dbReference>
<dbReference type="InterPro" id="IPR045851">
    <property type="entry name" value="AMP-bd_C_sf"/>
</dbReference>
<dbReference type="Gene3D" id="3.40.50.12780">
    <property type="entry name" value="N-terminal domain of ligase-like"/>
    <property type="match status" value="2"/>
</dbReference>
<dbReference type="InterPro" id="IPR036736">
    <property type="entry name" value="ACP-like_sf"/>
</dbReference>
<reference evidence="5" key="1">
    <citation type="submission" date="2022-07" db="EMBL/GenBank/DDBJ databases">
        <title>Phylogenomic reconstructions and comparative analyses of Kickxellomycotina fungi.</title>
        <authorList>
            <person name="Reynolds N.K."/>
            <person name="Stajich J.E."/>
            <person name="Barry K."/>
            <person name="Grigoriev I.V."/>
            <person name="Crous P."/>
            <person name="Smith M.E."/>
        </authorList>
    </citation>
    <scope>NUCLEOTIDE SEQUENCE</scope>
    <source>
        <strain evidence="5">RSA 1196</strain>
    </source>
</reference>
<dbReference type="SUPFAM" id="SSF52777">
    <property type="entry name" value="CoA-dependent acyltransferases"/>
    <property type="match status" value="6"/>
</dbReference>
<dbReference type="PANTHER" id="PTHR45527">
    <property type="entry name" value="NONRIBOSOMAL PEPTIDE SYNTHETASE"/>
    <property type="match status" value="1"/>
</dbReference>
<feature type="domain" description="Carrier" evidence="4">
    <location>
        <begin position="2643"/>
        <end position="2707"/>
    </location>
</feature>
<dbReference type="GO" id="GO:0044550">
    <property type="term" value="P:secondary metabolite biosynthetic process"/>
    <property type="evidence" value="ECO:0007669"/>
    <property type="project" value="TreeGrafter"/>
</dbReference>
<dbReference type="Pfam" id="PF00550">
    <property type="entry name" value="PP-binding"/>
    <property type="match status" value="2"/>
</dbReference>
<keyword evidence="2" id="KW-0597">Phosphoprotein</keyword>
<evidence type="ECO:0000313" key="5">
    <source>
        <dbReference type="EMBL" id="KAJ1966182.1"/>
    </source>
</evidence>
<dbReference type="Pfam" id="PF13193">
    <property type="entry name" value="AMP-binding_C"/>
    <property type="match status" value="1"/>
</dbReference>
<name>A0A9W8AQ94_9FUNG</name>
<dbReference type="PROSITE" id="PS00455">
    <property type="entry name" value="AMP_BINDING"/>
    <property type="match status" value="2"/>
</dbReference>
<keyword evidence="3" id="KW-0436">Ligase</keyword>
<dbReference type="InterPro" id="IPR042099">
    <property type="entry name" value="ANL_N_sf"/>
</dbReference>
<keyword evidence="6" id="KW-1185">Reference proteome</keyword>
<dbReference type="EMBL" id="JANBPY010000535">
    <property type="protein sequence ID" value="KAJ1966182.1"/>
    <property type="molecule type" value="Genomic_DNA"/>
</dbReference>
<dbReference type="SUPFAM" id="SSF47336">
    <property type="entry name" value="ACP-like"/>
    <property type="match status" value="2"/>
</dbReference>
<evidence type="ECO:0000256" key="1">
    <source>
        <dbReference type="ARBA" id="ARBA00022450"/>
    </source>
</evidence>
<protein>
    <recommendedName>
        <fullName evidence="4">Carrier domain-containing protein</fullName>
    </recommendedName>
</protein>
<gene>
    <name evidence="5" type="ORF">IWQ62_002494</name>
</gene>
<dbReference type="GO" id="GO:0005737">
    <property type="term" value="C:cytoplasm"/>
    <property type="evidence" value="ECO:0007669"/>
    <property type="project" value="TreeGrafter"/>
</dbReference>
<dbReference type="Gene3D" id="1.10.1200.10">
    <property type="entry name" value="ACP-like"/>
    <property type="match status" value="2"/>
</dbReference>
<dbReference type="InterPro" id="IPR025110">
    <property type="entry name" value="AMP-bd_C"/>
</dbReference>
<dbReference type="GO" id="GO:0043041">
    <property type="term" value="P:amino acid activation for nonribosomal peptide biosynthetic process"/>
    <property type="evidence" value="ECO:0007669"/>
    <property type="project" value="TreeGrafter"/>
</dbReference>
<evidence type="ECO:0000259" key="4">
    <source>
        <dbReference type="PROSITE" id="PS50075"/>
    </source>
</evidence>
<dbReference type="InterPro" id="IPR000873">
    <property type="entry name" value="AMP-dep_synth/lig_dom"/>
</dbReference>
<dbReference type="Proteomes" id="UP001150925">
    <property type="component" value="Unassembled WGS sequence"/>
</dbReference>
<dbReference type="Gene3D" id="3.30.559.10">
    <property type="entry name" value="Chloramphenicol acetyltransferase-like domain"/>
    <property type="match status" value="2"/>
</dbReference>
<dbReference type="InterPro" id="IPR020845">
    <property type="entry name" value="AMP-binding_CS"/>
</dbReference>
<dbReference type="CDD" id="cd05930">
    <property type="entry name" value="A_NRPS"/>
    <property type="match status" value="2"/>
</dbReference>
<evidence type="ECO:0000313" key="6">
    <source>
        <dbReference type="Proteomes" id="UP001150925"/>
    </source>
</evidence>
<sequence>MGNQTTNFALEARDDQRITWEPTRGTHVSIYAYKHHSFDFKQTAVHPSSFWAVTWAILWSRYSDEISTEHLSMGCLGQEEDWTMKSLTVTMTPRTTVSELVEKEGHPVALNTDGDTLLSVDTVVGVLDNGEAMDLSLLDGAKKCMVRWNLMLALVVVVHKKSTKNHATFIYDPVKVIHGAVVQLANQFLRVMDYFNLHGLDVTLASVFEILDELPLTLPLRHCQPIVNNALRKEEASAEQAKIWLESQQSDHCYFHLVVLHLKEPVPSTKVRNAVNQLASQFSILVSGFVDQGGHVFRYVGDNHPDLTKQVIVEEALFGKPDALRLFLFDTHNLGSIYHPLFSVAELMTPNMDRVEWVSVYAHRVLGDQVEFHRWAEQLEYLISRPSTTPLSGFNAVDTVGGLDPTEYWKSHFTNGSLDLDLPWNQSQSGITNHQGNRYEPTVPRPLVTRISLLIKSLTMNHLELLQSLMAIFLLRLARQSRITLSSHANHHSWIPWVAQTDEETSINNVLHSLVEQYRQSAQHDWSQFTFPEDSEEPKIRVAALSMLLGYAHDFSQPYAESPLSLTWIYGDDNTALKLVVDYDIGVLQVDTVEHLVENFLFFASQCCADISQNWRDVEVVHPNEKGVLLNEFATTRSDYDPYDIKSHGVLDLFIRNVRQYPESVAVECGNHRETYRSLYEKVQALMTHFHSLGIQRQERIAVIVESNIYTIVTILALWTLGAVYVPIDSQLPQERQQYMMETTRCTQVLTTAFTNPDWIKTISVQGILGSISSNKFDTDLPDAVARHPPEDIAYIVFTSGTTGQPKGLIAHHGAFNSIIVIHQLFAQDCPRESRWLLTVGVAFDPYLYGTFLSLCYGLTVVLASHETIMDVLPTINGLVATPSFMAALDPENYPELQWVSVGGEALPQALADRWSPHCRLYNGYGPTEITVVATTKEVKPGDRVTIGRPLPNRECYILDNRQQLLPIGTIGEIYIGGVGVSQGYINRPDLNRTRFLPNPFNAGRLYRTGDYGRWLPSGELECLGRADDQVKLRGFRVELGEVRGAMLKQPGIRDAFSMLVDGKRLVGFVVCDHESDIGEDTLRRKLEGYLPPYMVPHNLVLIRGQAGFPRTANGKVDQVKLYQLLESYLLNLQQENYTTSIDSNPSEPHSILRDSLLRVLKIEEKFMSWKLSFVQLGGDSISAIQVSSKCRQAGWSLSVSLIMKNQPIRMTADSMTPTKTQSITVRPNVGYGVAFPLTPVQQWFFALPMQNRHRSNMSLLVELTQTISVDILTDALRRLVDHHAMLRGSYTRDGHTGSWSQQVMSPGTDTYYPKVQLLSCPCKSDLDAATVSVQCGMNITHGPLVGAALVTTDDSSFGYLYLTVHHVVMDLVSWSILMEDLYQLICNPVKPLEETGYSFMDWAVGVTERVIPQVSVVDDNDDSHSDWHLPIVDLGRLVSLNTEVNANHRTVTVSRRVAEILMHPENYPMGQTLQPIVLPLTALGQALAAVATYPTVTIYNESHGRHPWSDDIDVSRTIGWFTTVTAVRVNSVEVQSTNDWIRQVKHGLNAAPSFAPALTITGNPPEVVFNFVGNTTSADTLGCQGQAPWVSRLDLLPNHSTTDPQEPRAQVLEITGTPGRNGELEFTFVYCPQVVSHTIMNEVMETFRDSLNSVARYHRYNEREAYYTPSDFPLLHGVPLTKLDEALYEISRMGWIKEPTDLQDVYPMLPMQQGLLSISARDPSQYIVQFAMTISGVAESVEIHQALKTIVARYDILRTRFLLNWSHGSINGLQVVTRETRFPWKEIQIWEDVGAISEVDFMHQQYQAGLDITSDSLFGFTVKRLGSHSFRLILLMHHALLDGWSGGIMMNDLKSLLSDSEIYDTTPSSRFRDYVEGYYQKDLSTSQEFWTHYLDVQQATHLTLPRPTQSPQHLTVHEHRTVLTSDIPQLQHVLTPVGVTLYSLIKATWALVLSRYTGQLDVVFANTVSGRSLGVPGVEVIVGCLINTLPCRIIVDESISVVDFLRLIEQEGNQLVAHEHCPIPLINSWLQSTLDCHVNDLFDTFLVLGNFPVMNADDDRVRITDVAPVEFTEYAVTVMIDFFDQDLVLRINYDQRRYDDSYAAGIHDGFVRVFNGLVDILHQVNTGGVDESGCLVREVPFFSTEDWIKLTQLMPAPTCAIDTTLCVHDILKREAYSIGNHIAIEYGDGIQWTYTQLYQRSLYIAYGLLDNEVKREEPVGLVIDREPSAIAAMFGVLIAGAAYVPMNADFPVERIRFIIQDCGIRMVLTNTDVKFDGVQVLGIDALMDRPAAESPLPHVIPTDLSHIIYTSGTTGNPKGVQQEHRTVANYVQQPEEVLGIVPGLRMMQSMSLASDCCTMEIFGGLCNGVTLVLRIDMLDTLEKVDMVMLTPSVLATIDPSSCTNVHTVTSTAEALPLNVAVKWSNHCRLFNVYGPSECFATHAVEYRVGDPVTIGRVIGNIEAYILDDQLRPVPFGVPGEIFLGGIGLTRGYINRPELNQTKFVTNPFNPDGGQLYRSGDIGRWLIDGTVEYFARKDDQVKIRGYRIEPQEVEAAVLQFPGVVSAAVLPRDGKLYGFCSPESVDIHKIKEYLDQQLPPYMVPQDLFSLESIPLTAVGKIDKHSLKITLEQRLVNSDEREVKGPTNATEQAIHQAMGEALNISLDHLDVSDSFFQLGGDSILAIRFSSLCRERGIQLSIAQIFRYKS</sequence>
<feature type="non-terminal residue" evidence="5">
    <location>
        <position position="2707"/>
    </location>
</feature>
<organism evidence="5 6">
    <name type="scientific">Dispira parvispora</name>
    <dbReference type="NCBI Taxonomy" id="1520584"/>
    <lineage>
        <taxon>Eukaryota</taxon>
        <taxon>Fungi</taxon>
        <taxon>Fungi incertae sedis</taxon>
        <taxon>Zoopagomycota</taxon>
        <taxon>Kickxellomycotina</taxon>
        <taxon>Dimargaritomycetes</taxon>
        <taxon>Dimargaritales</taxon>
        <taxon>Dimargaritaceae</taxon>
        <taxon>Dispira</taxon>
    </lineage>
</organism>
<dbReference type="InterPro" id="IPR010071">
    <property type="entry name" value="AA_adenyl_dom"/>
</dbReference>
<dbReference type="GO" id="GO:0016874">
    <property type="term" value="F:ligase activity"/>
    <property type="evidence" value="ECO:0007669"/>
    <property type="project" value="UniProtKB-KW"/>
</dbReference>
<evidence type="ECO:0000256" key="2">
    <source>
        <dbReference type="ARBA" id="ARBA00022553"/>
    </source>
</evidence>
<dbReference type="Pfam" id="PF00668">
    <property type="entry name" value="Condensation"/>
    <property type="match status" value="2"/>
</dbReference>
<dbReference type="Gene3D" id="3.30.300.30">
    <property type="match status" value="2"/>
</dbReference>
<dbReference type="PANTHER" id="PTHR45527:SF1">
    <property type="entry name" value="FATTY ACID SYNTHASE"/>
    <property type="match status" value="1"/>
</dbReference>
<dbReference type="InterPro" id="IPR001242">
    <property type="entry name" value="Condensation_dom"/>
</dbReference>
<dbReference type="SUPFAM" id="SSF56801">
    <property type="entry name" value="Acetyl-CoA synthetase-like"/>
    <property type="match status" value="2"/>
</dbReference>
<dbReference type="NCBIfam" id="TIGR01733">
    <property type="entry name" value="AA-adenyl-dom"/>
    <property type="match status" value="2"/>
</dbReference>
<dbReference type="Gene3D" id="3.30.559.30">
    <property type="entry name" value="Nonribosomal peptide synthetase, condensation domain"/>
    <property type="match status" value="3"/>
</dbReference>
<dbReference type="GO" id="GO:0031177">
    <property type="term" value="F:phosphopantetheine binding"/>
    <property type="evidence" value="ECO:0007669"/>
    <property type="project" value="TreeGrafter"/>
</dbReference>